<evidence type="ECO:0008006" key="4">
    <source>
        <dbReference type="Google" id="ProtNLM"/>
    </source>
</evidence>
<dbReference type="Proteomes" id="UP000607653">
    <property type="component" value="Unassembled WGS sequence"/>
</dbReference>
<comment type="similarity">
    <text evidence="1">Belongs to the ARG7 family.</text>
</comment>
<dbReference type="EMBL" id="DUZY01000008">
    <property type="protein sequence ID" value="DAD47031.1"/>
    <property type="molecule type" value="Genomic_DNA"/>
</dbReference>
<comment type="caution">
    <text evidence="2">The sequence shown here is derived from an EMBL/GenBank/DDBJ whole genome shotgun (WGS) entry which is preliminary data.</text>
</comment>
<dbReference type="PANTHER" id="PTHR31929">
    <property type="entry name" value="SAUR-LIKE AUXIN-RESPONSIVE PROTEIN FAMILY-RELATED"/>
    <property type="match status" value="1"/>
</dbReference>
<keyword evidence="3" id="KW-1185">Reference proteome</keyword>
<dbReference type="GO" id="GO:0009733">
    <property type="term" value="P:response to auxin"/>
    <property type="evidence" value="ECO:0007669"/>
    <property type="project" value="InterPro"/>
</dbReference>
<name>A0A822ZU33_NELNU</name>
<accession>A0A822ZU33</accession>
<protein>
    <recommendedName>
        <fullName evidence="4">Auxin-responsive protein SAUR21-like</fullName>
    </recommendedName>
</protein>
<dbReference type="Pfam" id="PF02519">
    <property type="entry name" value="Auxin_inducible"/>
    <property type="match status" value="1"/>
</dbReference>
<gene>
    <name evidence="2" type="ORF">HUJ06_016968</name>
</gene>
<evidence type="ECO:0000256" key="1">
    <source>
        <dbReference type="ARBA" id="ARBA00006974"/>
    </source>
</evidence>
<evidence type="ECO:0000313" key="3">
    <source>
        <dbReference type="Proteomes" id="UP000607653"/>
    </source>
</evidence>
<dbReference type="InterPro" id="IPR003676">
    <property type="entry name" value="SAUR_fam"/>
</dbReference>
<proteinExistence type="inferred from homology"/>
<reference evidence="2 3" key="1">
    <citation type="journal article" date="2020" name="Mol. Biol. Evol.">
        <title>Distinct Expression and Methylation Patterns for Genes with Different Fates following a Single Whole-Genome Duplication in Flowering Plants.</title>
        <authorList>
            <person name="Shi T."/>
            <person name="Rahmani R.S."/>
            <person name="Gugger P.F."/>
            <person name="Wang M."/>
            <person name="Li H."/>
            <person name="Zhang Y."/>
            <person name="Li Z."/>
            <person name="Wang Q."/>
            <person name="Van de Peer Y."/>
            <person name="Marchal K."/>
            <person name="Chen J."/>
        </authorList>
    </citation>
    <scope>NUCLEOTIDE SEQUENCE [LARGE SCALE GENOMIC DNA]</scope>
    <source>
        <tissue evidence="2">Leaf</tissue>
    </source>
</reference>
<dbReference type="AlphaFoldDB" id="A0A822ZU33"/>
<sequence length="103" mass="11934">MEIRLLPNAKEIIRQCSFHLRRRQPVLSRETAAKDVPRGHFAVYVGERQKRFVVPISYLKHPLFQGLLSLAEEEFGFDHRMGGLIIPCSEDDFIDLTSHLSEE</sequence>
<organism evidence="2 3">
    <name type="scientific">Nelumbo nucifera</name>
    <name type="common">Sacred lotus</name>
    <dbReference type="NCBI Taxonomy" id="4432"/>
    <lineage>
        <taxon>Eukaryota</taxon>
        <taxon>Viridiplantae</taxon>
        <taxon>Streptophyta</taxon>
        <taxon>Embryophyta</taxon>
        <taxon>Tracheophyta</taxon>
        <taxon>Spermatophyta</taxon>
        <taxon>Magnoliopsida</taxon>
        <taxon>Proteales</taxon>
        <taxon>Nelumbonaceae</taxon>
        <taxon>Nelumbo</taxon>
    </lineage>
</organism>
<evidence type="ECO:0000313" key="2">
    <source>
        <dbReference type="EMBL" id="DAD47031.1"/>
    </source>
</evidence>